<name>A0AAV5EWV4_ELECO</name>
<dbReference type="AlphaFoldDB" id="A0AAV5EWV4"/>
<evidence type="ECO:0000313" key="2">
    <source>
        <dbReference type="EMBL" id="GJN27899.1"/>
    </source>
</evidence>
<protein>
    <submittedName>
        <fullName evidence="2">Uncharacterized protein</fullName>
    </submittedName>
</protein>
<dbReference type="Proteomes" id="UP001054889">
    <property type="component" value="Unassembled WGS sequence"/>
</dbReference>
<sequence length="84" mass="9299">MLDKANAVMKIGHSSTKGNSSSFPGPVKFPSLTDLEKYGTPYPELPASLLQEVAIKRCSVPPEEETLELLEMESTMGETWSRRQ</sequence>
<comment type="caution">
    <text evidence="2">The sequence shown here is derived from an EMBL/GenBank/DDBJ whole genome shotgun (WGS) entry which is preliminary data.</text>
</comment>
<evidence type="ECO:0000256" key="1">
    <source>
        <dbReference type="SAM" id="MobiDB-lite"/>
    </source>
</evidence>
<reference evidence="2" key="1">
    <citation type="journal article" date="2018" name="DNA Res.">
        <title>Multiple hybrid de novo genome assembly of finger millet, an orphan allotetraploid crop.</title>
        <authorList>
            <person name="Hatakeyama M."/>
            <person name="Aluri S."/>
            <person name="Balachadran M.T."/>
            <person name="Sivarajan S.R."/>
            <person name="Patrignani A."/>
            <person name="Gruter S."/>
            <person name="Poveda L."/>
            <person name="Shimizu-Inatsugi R."/>
            <person name="Baeten J."/>
            <person name="Francoijs K.J."/>
            <person name="Nataraja K.N."/>
            <person name="Reddy Y.A.N."/>
            <person name="Phadnis S."/>
            <person name="Ravikumar R.L."/>
            <person name="Schlapbach R."/>
            <person name="Sreeman S.M."/>
            <person name="Shimizu K.K."/>
        </authorList>
    </citation>
    <scope>NUCLEOTIDE SEQUENCE</scope>
</reference>
<reference evidence="2" key="2">
    <citation type="submission" date="2021-12" db="EMBL/GenBank/DDBJ databases">
        <title>Resequencing data analysis of finger millet.</title>
        <authorList>
            <person name="Hatakeyama M."/>
            <person name="Aluri S."/>
            <person name="Balachadran M.T."/>
            <person name="Sivarajan S.R."/>
            <person name="Poveda L."/>
            <person name="Shimizu-Inatsugi R."/>
            <person name="Schlapbach R."/>
            <person name="Sreeman S.M."/>
            <person name="Shimizu K.K."/>
        </authorList>
    </citation>
    <scope>NUCLEOTIDE SEQUENCE</scope>
</reference>
<organism evidence="2 3">
    <name type="scientific">Eleusine coracana subsp. coracana</name>
    <dbReference type="NCBI Taxonomy" id="191504"/>
    <lineage>
        <taxon>Eukaryota</taxon>
        <taxon>Viridiplantae</taxon>
        <taxon>Streptophyta</taxon>
        <taxon>Embryophyta</taxon>
        <taxon>Tracheophyta</taxon>
        <taxon>Spermatophyta</taxon>
        <taxon>Magnoliopsida</taxon>
        <taxon>Liliopsida</taxon>
        <taxon>Poales</taxon>
        <taxon>Poaceae</taxon>
        <taxon>PACMAD clade</taxon>
        <taxon>Chloridoideae</taxon>
        <taxon>Cynodonteae</taxon>
        <taxon>Eleusininae</taxon>
        <taxon>Eleusine</taxon>
    </lineage>
</organism>
<gene>
    <name evidence="2" type="primary">gb15962</name>
    <name evidence="2" type="ORF">PR202_gb15962</name>
</gene>
<accession>A0AAV5EWV4</accession>
<feature type="compositionally biased region" description="Polar residues" evidence="1">
    <location>
        <begin position="13"/>
        <end position="23"/>
    </location>
</feature>
<keyword evidence="3" id="KW-1185">Reference proteome</keyword>
<evidence type="ECO:0000313" key="3">
    <source>
        <dbReference type="Proteomes" id="UP001054889"/>
    </source>
</evidence>
<dbReference type="EMBL" id="BQKI01000079">
    <property type="protein sequence ID" value="GJN27899.1"/>
    <property type="molecule type" value="Genomic_DNA"/>
</dbReference>
<feature type="region of interest" description="Disordered" evidence="1">
    <location>
        <begin position="1"/>
        <end position="25"/>
    </location>
</feature>
<proteinExistence type="predicted"/>